<dbReference type="SUPFAM" id="SSF48113">
    <property type="entry name" value="Heme-dependent peroxidases"/>
    <property type="match status" value="1"/>
</dbReference>
<keyword evidence="2" id="KW-0964">Secreted</keyword>
<keyword evidence="5" id="KW-1185">Reference proteome</keyword>
<evidence type="ECO:0000256" key="2">
    <source>
        <dbReference type="ARBA" id="ARBA00022525"/>
    </source>
</evidence>
<sequence length="482" mass="53956">MALSHGQPLNGQFYSLFNLPATRYQKAVLIALGEAMKQASPSGRQQKVAAGYVYFGQFVDHDITRLKRGSEPAGDAQLPIDQLIQVRTPAMDLDSIYGLGFADPAIPLNSSTGELLLGHAIADDGRLLAGADLPRASADKRPLIGDDRNDENLIVAQMHLKFIKLHNRFVQHYRQLEPRSTPQHWYDNARQSMVRCYQEAVIYDFMPTLMDARVLHHLLLDKQPGLLNPIAAEEPRIPLEFSAAAYRFGHSMVRFRYTLNSGKAATLQEMFQMTGKGGMLGSPYLPASYLIDWDLFFPPADQTLPRFFNFALAIDPSVDVRLSETQDLHVNLAVLNLLRGNELGLPDGQSLVRHLFKQHEQLAERIGLRELTDLELNPAILRDENGQKLGIMDAVARTFPAHGLTHKTPLWYYLLAEADSVGQGVRMGPLGSLIIAEVLLSLCLQSHPSVLLETERETFTWLTRSGQFLDKAVYRIADLLRQ</sequence>
<dbReference type="InterPro" id="IPR037120">
    <property type="entry name" value="Haem_peroxidase_sf_animal"/>
</dbReference>
<name>A0ABP3HLQ4_9ALTE</name>
<dbReference type="PRINTS" id="PR00457">
    <property type="entry name" value="ANPEROXIDASE"/>
</dbReference>
<dbReference type="Pfam" id="PF03098">
    <property type="entry name" value="An_peroxidase"/>
    <property type="match status" value="1"/>
</dbReference>
<dbReference type="GO" id="GO:0004601">
    <property type="term" value="F:peroxidase activity"/>
    <property type="evidence" value="ECO:0007669"/>
    <property type="project" value="UniProtKB-KW"/>
</dbReference>
<dbReference type="InterPro" id="IPR010255">
    <property type="entry name" value="Haem_peroxidase_sf"/>
</dbReference>
<reference evidence="5" key="1">
    <citation type="journal article" date="2019" name="Int. J. Syst. Evol. Microbiol.">
        <title>The Global Catalogue of Microorganisms (GCM) 10K type strain sequencing project: providing services to taxonomists for standard genome sequencing and annotation.</title>
        <authorList>
            <consortium name="The Broad Institute Genomics Platform"/>
            <consortium name="The Broad Institute Genome Sequencing Center for Infectious Disease"/>
            <person name="Wu L."/>
            <person name="Ma J."/>
        </authorList>
    </citation>
    <scope>NUCLEOTIDE SEQUENCE [LARGE SCALE GENOMIC DNA]</scope>
    <source>
        <strain evidence="5">JCM 13378</strain>
    </source>
</reference>
<dbReference type="PROSITE" id="PS50292">
    <property type="entry name" value="PEROXIDASE_3"/>
    <property type="match status" value="1"/>
</dbReference>
<keyword evidence="4" id="KW-0560">Oxidoreductase</keyword>
<dbReference type="PANTHER" id="PTHR11475">
    <property type="entry name" value="OXIDASE/PEROXIDASE"/>
    <property type="match status" value="1"/>
</dbReference>
<evidence type="ECO:0000313" key="5">
    <source>
        <dbReference type="Proteomes" id="UP001501757"/>
    </source>
</evidence>
<evidence type="ECO:0000256" key="3">
    <source>
        <dbReference type="ARBA" id="ARBA00023180"/>
    </source>
</evidence>
<comment type="subcellular location">
    <subcellularLocation>
        <location evidence="1">Secreted</location>
    </subcellularLocation>
</comment>
<evidence type="ECO:0000256" key="1">
    <source>
        <dbReference type="ARBA" id="ARBA00004613"/>
    </source>
</evidence>
<dbReference type="Gene3D" id="1.10.640.10">
    <property type="entry name" value="Haem peroxidase domain superfamily, animal type"/>
    <property type="match status" value="1"/>
</dbReference>
<dbReference type="RefSeq" id="WP_343847415.1">
    <property type="nucleotide sequence ID" value="NZ_BAAAEI010000031.1"/>
</dbReference>
<gene>
    <name evidence="4" type="ORF">GCM10009092_42490</name>
</gene>
<dbReference type="EMBL" id="BAAAEI010000031">
    <property type="protein sequence ID" value="GAA0373805.1"/>
    <property type="molecule type" value="Genomic_DNA"/>
</dbReference>
<keyword evidence="3" id="KW-0325">Glycoprotein</keyword>
<organism evidence="4 5">
    <name type="scientific">Bowmanella denitrificans</name>
    <dbReference type="NCBI Taxonomy" id="366582"/>
    <lineage>
        <taxon>Bacteria</taxon>
        <taxon>Pseudomonadati</taxon>
        <taxon>Pseudomonadota</taxon>
        <taxon>Gammaproteobacteria</taxon>
        <taxon>Alteromonadales</taxon>
        <taxon>Alteromonadaceae</taxon>
        <taxon>Bowmanella</taxon>
    </lineage>
</organism>
<proteinExistence type="predicted"/>
<comment type="caution">
    <text evidence="4">The sequence shown here is derived from an EMBL/GenBank/DDBJ whole genome shotgun (WGS) entry which is preliminary data.</text>
</comment>
<evidence type="ECO:0000313" key="4">
    <source>
        <dbReference type="EMBL" id="GAA0373805.1"/>
    </source>
</evidence>
<protein>
    <submittedName>
        <fullName evidence="4">Heme peroxidase family protein</fullName>
    </submittedName>
</protein>
<accession>A0ABP3HLQ4</accession>
<keyword evidence="4" id="KW-0575">Peroxidase</keyword>
<dbReference type="PANTHER" id="PTHR11475:SF4">
    <property type="entry name" value="CHORION PEROXIDASE"/>
    <property type="match status" value="1"/>
</dbReference>
<dbReference type="Proteomes" id="UP001501757">
    <property type="component" value="Unassembled WGS sequence"/>
</dbReference>
<dbReference type="InterPro" id="IPR019791">
    <property type="entry name" value="Haem_peroxidase_animal"/>
</dbReference>